<name>A0ABR4GP98_9EURO</name>
<comment type="caution">
    <text evidence="3">The sequence shown here is derived from an EMBL/GenBank/DDBJ whole genome shotgun (WGS) entry which is preliminary data.</text>
</comment>
<sequence length="313" mass="34084">MADPFSIAAGALGTIGLALQTVNALCSDIQAIQNAPALITSLDKDFKAVHAILGQFNALASLQSLTTLRHETQSALWLAIHQCEQACQSFRTKMDKWTSRSTEGKMHRWVRARVGLFEVAEIGFLKDALAASKETMTAALASATLFSAAQTAETTNGIKDNLTTQQTELTQVLQSLDERTAYINLQLASLTPETPAPADSYTHFFSQDRNLPTDFSHSAHNVPGGPYLATDILSFFHHSKQLLTELLSDTRAARTEQRMENIHMEDGGKLLAGTINTQGKEEISQDIKDVSAVRGGHGILGVAENINIKDFFK</sequence>
<feature type="signal peptide" evidence="1">
    <location>
        <begin position="1"/>
        <end position="24"/>
    </location>
</feature>
<evidence type="ECO:0000256" key="1">
    <source>
        <dbReference type="SAM" id="SignalP"/>
    </source>
</evidence>
<dbReference type="Pfam" id="PF17111">
    <property type="entry name" value="PigL_N"/>
    <property type="match status" value="1"/>
</dbReference>
<feature type="domain" description="Azaphilone pigments biosynthesis cluster protein L N-terminal" evidence="2">
    <location>
        <begin position="2"/>
        <end position="184"/>
    </location>
</feature>
<dbReference type="InterPro" id="IPR031348">
    <property type="entry name" value="PigL_N"/>
</dbReference>
<dbReference type="EMBL" id="JBFTWV010000002">
    <property type="protein sequence ID" value="KAL2800891.1"/>
    <property type="molecule type" value="Genomic_DNA"/>
</dbReference>
<dbReference type="Proteomes" id="UP001610563">
    <property type="component" value="Unassembled WGS sequence"/>
</dbReference>
<evidence type="ECO:0000259" key="2">
    <source>
        <dbReference type="Pfam" id="PF17111"/>
    </source>
</evidence>
<feature type="chain" id="PRO_5045713723" description="Azaphilone pigments biosynthesis cluster protein L N-terminal domain-containing protein" evidence="1">
    <location>
        <begin position="25"/>
        <end position="313"/>
    </location>
</feature>
<evidence type="ECO:0000313" key="4">
    <source>
        <dbReference type="Proteomes" id="UP001610563"/>
    </source>
</evidence>
<evidence type="ECO:0000313" key="3">
    <source>
        <dbReference type="EMBL" id="KAL2800891.1"/>
    </source>
</evidence>
<keyword evidence="4" id="KW-1185">Reference proteome</keyword>
<organism evidence="3 4">
    <name type="scientific">Aspergillus keveii</name>
    <dbReference type="NCBI Taxonomy" id="714993"/>
    <lineage>
        <taxon>Eukaryota</taxon>
        <taxon>Fungi</taxon>
        <taxon>Dikarya</taxon>
        <taxon>Ascomycota</taxon>
        <taxon>Pezizomycotina</taxon>
        <taxon>Eurotiomycetes</taxon>
        <taxon>Eurotiomycetidae</taxon>
        <taxon>Eurotiales</taxon>
        <taxon>Aspergillaceae</taxon>
        <taxon>Aspergillus</taxon>
        <taxon>Aspergillus subgen. Nidulantes</taxon>
    </lineage>
</organism>
<protein>
    <recommendedName>
        <fullName evidence="2">Azaphilone pigments biosynthesis cluster protein L N-terminal domain-containing protein</fullName>
    </recommendedName>
</protein>
<proteinExistence type="predicted"/>
<reference evidence="3 4" key="1">
    <citation type="submission" date="2024-07" db="EMBL/GenBank/DDBJ databases">
        <title>Section-level genome sequencing and comparative genomics of Aspergillus sections Usti and Cavernicolus.</title>
        <authorList>
            <consortium name="Lawrence Berkeley National Laboratory"/>
            <person name="Nybo J.L."/>
            <person name="Vesth T.C."/>
            <person name="Theobald S."/>
            <person name="Frisvad J.C."/>
            <person name="Larsen T.O."/>
            <person name="Kjaerboelling I."/>
            <person name="Rothschild-Mancinelli K."/>
            <person name="Lyhne E.K."/>
            <person name="Kogle M.E."/>
            <person name="Barry K."/>
            <person name="Clum A."/>
            <person name="Na H."/>
            <person name="Ledsgaard L."/>
            <person name="Lin J."/>
            <person name="Lipzen A."/>
            <person name="Kuo A."/>
            <person name="Riley R."/>
            <person name="Mondo S."/>
            <person name="Labutti K."/>
            <person name="Haridas S."/>
            <person name="Pangalinan J."/>
            <person name="Salamov A.A."/>
            <person name="Simmons B.A."/>
            <person name="Magnuson J.K."/>
            <person name="Chen J."/>
            <person name="Drula E."/>
            <person name="Henrissat B."/>
            <person name="Wiebenga A."/>
            <person name="Lubbers R.J."/>
            <person name="Gomes A.C."/>
            <person name="Makela M.R."/>
            <person name="Stajich J."/>
            <person name="Grigoriev I.V."/>
            <person name="Mortensen U.H."/>
            <person name="De Vries R.P."/>
            <person name="Baker S.E."/>
            <person name="Andersen M.R."/>
        </authorList>
    </citation>
    <scope>NUCLEOTIDE SEQUENCE [LARGE SCALE GENOMIC DNA]</scope>
    <source>
        <strain evidence="3 4">CBS 209.92</strain>
    </source>
</reference>
<keyword evidence="1" id="KW-0732">Signal</keyword>
<gene>
    <name evidence="3" type="ORF">BJX66DRAFT_331831</name>
</gene>
<accession>A0ABR4GP98</accession>